<name>A0A2P2PQ40_RHIMU</name>
<sequence length="13" mass="1539">MVQCVLDFLVRIC</sequence>
<protein>
    <submittedName>
        <fullName evidence="1">Uncharacterized protein</fullName>
    </submittedName>
</protein>
<reference evidence="1" key="1">
    <citation type="submission" date="2018-02" db="EMBL/GenBank/DDBJ databases">
        <title>Rhizophora mucronata_Transcriptome.</title>
        <authorList>
            <person name="Meera S.P."/>
            <person name="Sreeshan A."/>
            <person name="Augustine A."/>
        </authorList>
    </citation>
    <scope>NUCLEOTIDE SEQUENCE</scope>
    <source>
        <tissue evidence="1">Leaf</tissue>
    </source>
</reference>
<dbReference type="EMBL" id="GGEC01076376">
    <property type="protein sequence ID" value="MBX56860.1"/>
    <property type="molecule type" value="Transcribed_RNA"/>
</dbReference>
<evidence type="ECO:0000313" key="1">
    <source>
        <dbReference type="EMBL" id="MBX56860.1"/>
    </source>
</evidence>
<accession>A0A2P2PQ40</accession>
<organism evidence="1">
    <name type="scientific">Rhizophora mucronata</name>
    <name type="common">Asiatic mangrove</name>
    <dbReference type="NCBI Taxonomy" id="61149"/>
    <lineage>
        <taxon>Eukaryota</taxon>
        <taxon>Viridiplantae</taxon>
        <taxon>Streptophyta</taxon>
        <taxon>Embryophyta</taxon>
        <taxon>Tracheophyta</taxon>
        <taxon>Spermatophyta</taxon>
        <taxon>Magnoliopsida</taxon>
        <taxon>eudicotyledons</taxon>
        <taxon>Gunneridae</taxon>
        <taxon>Pentapetalae</taxon>
        <taxon>rosids</taxon>
        <taxon>fabids</taxon>
        <taxon>Malpighiales</taxon>
        <taxon>Rhizophoraceae</taxon>
        <taxon>Rhizophora</taxon>
    </lineage>
</organism>
<proteinExistence type="predicted"/>